<feature type="compositionally biased region" description="Low complexity" evidence="2">
    <location>
        <begin position="432"/>
        <end position="447"/>
    </location>
</feature>
<feature type="region of interest" description="Disordered" evidence="2">
    <location>
        <begin position="267"/>
        <end position="300"/>
    </location>
</feature>
<feature type="compositionally biased region" description="Basic residues" evidence="2">
    <location>
        <begin position="409"/>
        <end position="421"/>
    </location>
</feature>
<accession>U6L200</accession>
<feature type="compositionally biased region" description="Low complexity" evidence="2">
    <location>
        <begin position="526"/>
        <end position="538"/>
    </location>
</feature>
<dbReference type="CDD" id="cd04369">
    <property type="entry name" value="Bromodomain"/>
    <property type="match status" value="1"/>
</dbReference>
<feature type="compositionally biased region" description="Gly residues" evidence="2">
    <location>
        <begin position="109"/>
        <end position="118"/>
    </location>
</feature>
<keyword evidence="1" id="KW-0103">Bromodomain</keyword>
<dbReference type="Gene3D" id="1.20.920.10">
    <property type="entry name" value="Bromodomain-like"/>
    <property type="match status" value="1"/>
</dbReference>
<dbReference type="VEuPathDB" id="ToxoDB:ETH2_0809700"/>
<name>U6L200_EIMTE</name>
<keyword evidence="5" id="KW-1185">Reference proteome</keyword>
<feature type="region of interest" description="Disordered" evidence="2">
    <location>
        <begin position="102"/>
        <end position="150"/>
    </location>
</feature>
<evidence type="ECO:0000256" key="1">
    <source>
        <dbReference type="ARBA" id="ARBA00023117"/>
    </source>
</evidence>
<evidence type="ECO:0000313" key="5">
    <source>
        <dbReference type="Proteomes" id="UP000030747"/>
    </source>
</evidence>
<feature type="compositionally biased region" description="Polar residues" evidence="2">
    <location>
        <begin position="545"/>
        <end position="555"/>
    </location>
</feature>
<dbReference type="Proteomes" id="UP000030747">
    <property type="component" value="Unassembled WGS sequence"/>
</dbReference>
<feature type="region of interest" description="Disordered" evidence="2">
    <location>
        <begin position="225"/>
        <end position="252"/>
    </location>
</feature>
<dbReference type="AlphaFoldDB" id="U6L200"/>
<proteinExistence type="predicted"/>
<feature type="compositionally biased region" description="Low complexity" evidence="2">
    <location>
        <begin position="556"/>
        <end position="568"/>
    </location>
</feature>
<dbReference type="GeneID" id="25252651"/>
<feature type="domain" description="Bromo" evidence="3">
    <location>
        <begin position="2"/>
        <end position="52"/>
    </location>
</feature>
<dbReference type="VEuPathDB" id="ToxoDB:ETH_00017560"/>
<gene>
    <name evidence="4" type="ORF">ETH_00017560</name>
</gene>
<reference evidence="4" key="2">
    <citation type="submission" date="2013-10" db="EMBL/GenBank/DDBJ databases">
        <authorList>
            <person name="Aslett M."/>
        </authorList>
    </citation>
    <scope>NUCLEOTIDE SEQUENCE [LARGE SCALE GENOMIC DNA]</scope>
    <source>
        <strain evidence="4">Houghton</strain>
    </source>
</reference>
<evidence type="ECO:0000256" key="2">
    <source>
        <dbReference type="SAM" id="MobiDB-lite"/>
    </source>
</evidence>
<feature type="compositionally biased region" description="Polar residues" evidence="2">
    <location>
        <begin position="135"/>
        <end position="150"/>
    </location>
</feature>
<organism evidence="4 5">
    <name type="scientific">Eimeria tenella</name>
    <name type="common">Coccidian parasite</name>
    <dbReference type="NCBI Taxonomy" id="5802"/>
    <lineage>
        <taxon>Eukaryota</taxon>
        <taxon>Sar</taxon>
        <taxon>Alveolata</taxon>
        <taxon>Apicomplexa</taxon>
        <taxon>Conoidasida</taxon>
        <taxon>Coccidia</taxon>
        <taxon>Eucoccidiorida</taxon>
        <taxon>Eimeriorina</taxon>
        <taxon>Eimeriidae</taxon>
        <taxon>Eimeria</taxon>
    </lineage>
</organism>
<dbReference type="EMBL" id="HG676685">
    <property type="protein sequence ID" value="CDJ44206.1"/>
    <property type="molecule type" value="Genomic_DNA"/>
</dbReference>
<sequence>MQRVAKPVCLLQIRRFADKHEFTSLNKVEKYLTRLTENARAYNGQESPIFLRALECMGFVLIRSRVNACVAFHSMQSAAQGERVRRLFEVYRSCWDSTASTSLPDGEASGAGGDGLGGELMEAEGEGDDDEASAVSSQLSSTVRSVGSNSRSATSTLLPFWKGRKTPSYDSFEPSSHAAPAPAAAVAPGTGSWLQQQEGAVAFGGPAARRKTVVRLPARPVSVAGQPAVTAGTTGSTSSGRGSGGSKKQPYTPSYLGYIPQGIELPLSGSKRGLGPMPYSEQEQQQLPLPTKRQRRSAARETELAASLAYTHSPSAPSLGHSTQGPSLQMGTVGFQVPEAGSALGESLQTPQQLQQQAQMQQLPLEGVIPGFSGAAVGTFSQQPFAAAPAVAVTGSAAALEGTFEKTRRDRKGKSSKSKKKAREESVQHTLQPYEQQQKQIPHQQLPVRPLPDYSEHMQSFSSAHMGEEETQRPQGLKPLRIRLSFGASQQQQHQQQAMNTATTQQHHVHLQHTQPLFGAGREPELQQQQPTPELHQQAVHGQPIHSTLQPSPLDQQQQQPAAAAAPPKFRIRLPMQPSS</sequence>
<dbReference type="OrthoDB" id="10688357at2759"/>
<evidence type="ECO:0000313" key="4">
    <source>
        <dbReference type="EMBL" id="CDJ44206.1"/>
    </source>
</evidence>
<protein>
    <recommendedName>
        <fullName evidence="3">Bromo domain-containing protein</fullName>
    </recommendedName>
</protein>
<dbReference type="RefSeq" id="XP_013234955.1">
    <property type="nucleotide sequence ID" value="XM_013379501.1"/>
</dbReference>
<dbReference type="Pfam" id="PF00439">
    <property type="entry name" value="Bromodomain"/>
    <property type="match status" value="1"/>
</dbReference>
<dbReference type="InterPro" id="IPR001487">
    <property type="entry name" value="Bromodomain"/>
</dbReference>
<dbReference type="InterPro" id="IPR036427">
    <property type="entry name" value="Bromodomain-like_sf"/>
</dbReference>
<feature type="region of interest" description="Disordered" evidence="2">
    <location>
        <begin position="522"/>
        <end position="580"/>
    </location>
</feature>
<evidence type="ECO:0000259" key="3">
    <source>
        <dbReference type="Pfam" id="PF00439"/>
    </source>
</evidence>
<feature type="region of interest" description="Disordered" evidence="2">
    <location>
        <begin position="404"/>
        <end position="455"/>
    </location>
</feature>
<feature type="compositionally biased region" description="Acidic residues" evidence="2">
    <location>
        <begin position="121"/>
        <end position="132"/>
    </location>
</feature>
<reference evidence="4" key="1">
    <citation type="submission" date="2013-10" db="EMBL/GenBank/DDBJ databases">
        <title>Genomic analysis of the causative agents of coccidiosis in chickens.</title>
        <authorList>
            <person name="Reid A.J."/>
            <person name="Blake D."/>
            <person name="Billington K."/>
            <person name="Browne H."/>
            <person name="Dunn M."/>
            <person name="Hung S."/>
            <person name="Kawahara F."/>
            <person name="Miranda-Saavedra D."/>
            <person name="Mourier T."/>
            <person name="Nagra H."/>
            <person name="Otto T.D."/>
            <person name="Rawlings N."/>
            <person name="Sanchez A."/>
            <person name="Sanders M."/>
            <person name="Subramaniam C."/>
            <person name="Tay Y."/>
            <person name="Dear P."/>
            <person name="Doerig C."/>
            <person name="Gruber A."/>
            <person name="Parkinson J."/>
            <person name="Shirley M."/>
            <person name="Wan K.L."/>
            <person name="Berriman M."/>
            <person name="Tomley F."/>
            <person name="Pain A."/>
        </authorList>
    </citation>
    <scope>NUCLEOTIDE SEQUENCE [LARGE SCALE GENOMIC DNA]</scope>
    <source>
        <strain evidence="4">Houghton</strain>
    </source>
</reference>
<dbReference type="SUPFAM" id="SSF47370">
    <property type="entry name" value="Bromodomain"/>
    <property type="match status" value="1"/>
</dbReference>